<comment type="similarity">
    <text evidence="2 9">Belongs to the MGMT family.</text>
</comment>
<dbReference type="PANTHER" id="PTHR10815">
    <property type="entry name" value="METHYLATED-DNA--PROTEIN-CYSTEINE METHYLTRANSFERASE"/>
    <property type="match status" value="1"/>
</dbReference>
<dbReference type="InterPro" id="IPR036631">
    <property type="entry name" value="MGMT_N_sf"/>
</dbReference>
<comment type="caution">
    <text evidence="11">The sequence shown here is derived from an EMBL/GenBank/DDBJ whole genome shotgun (WGS) entry which is preliminary data.</text>
</comment>
<dbReference type="SUPFAM" id="SSF53155">
    <property type="entry name" value="Methylated DNA-protein cysteine methyltransferase domain"/>
    <property type="match status" value="1"/>
</dbReference>
<dbReference type="EMBL" id="JACRTK010000001">
    <property type="protein sequence ID" value="MBC8589628.1"/>
    <property type="molecule type" value="Genomic_DNA"/>
</dbReference>
<organism evidence="11 12">
    <name type="scientific">Wansuia hejianensis</name>
    <dbReference type="NCBI Taxonomy" id="2763667"/>
    <lineage>
        <taxon>Bacteria</taxon>
        <taxon>Bacillati</taxon>
        <taxon>Bacillota</taxon>
        <taxon>Clostridia</taxon>
        <taxon>Lachnospirales</taxon>
        <taxon>Lachnospiraceae</taxon>
        <taxon>Wansuia</taxon>
    </lineage>
</organism>
<dbReference type="RefSeq" id="WP_249322447.1">
    <property type="nucleotide sequence ID" value="NZ_JACRTK010000001.1"/>
</dbReference>
<keyword evidence="6 9" id="KW-0227">DNA damage</keyword>
<dbReference type="GO" id="GO:0032259">
    <property type="term" value="P:methylation"/>
    <property type="evidence" value="ECO:0007669"/>
    <property type="project" value="UniProtKB-KW"/>
</dbReference>
<keyword evidence="12" id="KW-1185">Reference proteome</keyword>
<comment type="catalytic activity">
    <reaction evidence="8 9">
        <text>a 6-O-methyl-2'-deoxyguanosine in DNA + L-cysteinyl-[protein] = S-methyl-L-cysteinyl-[protein] + a 2'-deoxyguanosine in DNA</text>
        <dbReference type="Rhea" id="RHEA:24000"/>
        <dbReference type="Rhea" id="RHEA-COMP:10131"/>
        <dbReference type="Rhea" id="RHEA-COMP:10132"/>
        <dbReference type="Rhea" id="RHEA-COMP:11367"/>
        <dbReference type="Rhea" id="RHEA-COMP:11368"/>
        <dbReference type="ChEBI" id="CHEBI:29950"/>
        <dbReference type="ChEBI" id="CHEBI:82612"/>
        <dbReference type="ChEBI" id="CHEBI:85445"/>
        <dbReference type="ChEBI" id="CHEBI:85448"/>
        <dbReference type="EC" id="2.1.1.63"/>
    </reaction>
</comment>
<dbReference type="HAMAP" id="MF_00772">
    <property type="entry name" value="OGT"/>
    <property type="match status" value="1"/>
</dbReference>
<evidence type="ECO:0000256" key="8">
    <source>
        <dbReference type="ARBA" id="ARBA00049348"/>
    </source>
</evidence>
<evidence type="ECO:0000313" key="12">
    <source>
        <dbReference type="Proteomes" id="UP000601522"/>
    </source>
</evidence>
<dbReference type="InterPro" id="IPR023546">
    <property type="entry name" value="MGMT"/>
</dbReference>
<evidence type="ECO:0000256" key="1">
    <source>
        <dbReference type="ARBA" id="ARBA00001286"/>
    </source>
</evidence>
<dbReference type="InterPro" id="IPR001497">
    <property type="entry name" value="MethylDNA_cys_MeTrfase_AS"/>
</dbReference>
<dbReference type="NCBIfam" id="TIGR00589">
    <property type="entry name" value="ogt"/>
    <property type="match status" value="1"/>
</dbReference>
<keyword evidence="3 9" id="KW-0963">Cytoplasm</keyword>
<dbReference type="Gene3D" id="1.10.10.10">
    <property type="entry name" value="Winged helix-like DNA-binding domain superfamily/Winged helix DNA-binding domain"/>
    <property type="match status" value="1"/>
</dbReference>
<keyword evidence="4 9" id="KW-0489">Methyltransferase</keyword>
<proteinExistence type="inferred from homology"/>
<dbReference type="Proteomes" id="UP000601522">
    <property type="component" value="Unassembled WGS sequence"/>
</dbReference>
<evidence type="ECO:0000256" key="9">
    <source>
        <dbReference type="HAMAP-Rule" id="MF_00772"/>
    </source>
</evidence>
<dbReference type="InterPro" id="IPR036217">
    <property type="entry name" value="MethylDNA_cys_MeTrfase_DNAb"/>
</dbReference>
<evidence type="ECO:0000256" key="3">
    <source>
        <dbReference type="ARBA" id="ARBA00022490"/>
    </source>
</evidence>
<reference evidence="11 12" key="1">
    <citation type="submission" date="2020-08" db="EMBL/GenBank/DDBJ databases">
        <title>Genome public.</title>
        <authorList>
            <person name="Liu C."/>
            <person name="Sun Q."/>
        </authorList>
    </citation>
    <scope>NUCLEOTIDE SEQUENCE [LARGE SCALE GENOMIC DNA]</scope>
    <source>
        <strain evidence="11 12">NSJ-26</strain>
    </source>
</reference>
<keyword evidence="5 9" id="KW-0808">Transferase</keyword>
<name>A0A926EWI7_9FIRM</name>
<evidence type="ECO:0000256" key="7">
    <source>
        <dbReference type="ARBA" id="ARBA00023204"/>
    </source>
</evidence>
<evidence type="ECO:0000256" key="6">
    <source>
        <dbReference type="ARBA" id="ARBA00022763"/>
    </source>
</evidence>
<dbReference type="EC" id="2.1.1.63" evidence="9"/>
<feature type="domain" description="Methylated-DNA-[protein]-cysteine S-methyltransferase DNA binding" evidence="10">
    <location>
        <begin position="73"/>
        <end position="152"/>
    </location>
</feature>
<dbReference type="InterPro" id="IPR014048">
    <property type="entry name" value="MethylDNA_cys_MeTrfase_DNA-bd"/>
</dbReference>
<dbReference type="GO" id="GO:0003908">
    <property type="term" value="F:methylated-DNA-[protein]-cysteine S-methyltransferase activity"/>
    <property type="evidence" value="ECO:0007669"/>
    <property type="project" value="UniProtKB-UniRule"/>
</dbReference>
<comment type="miscellaneous">
    <text evidence="9">This enzyme catalyzes only one turnover and therefore is not strictly catalytic. According to one definition, an enzyme is a biocatalyst that acts repeatedly and over many reaction cycles.</text>
</comment>
<comment type="catalytic activity">
    <reaction evidence="1 9">
        <text>a 4-O-methyl-thymidine in DNA + L-cysteinyl-[protein] = a thymidine in DNA + S-methyl-L-cysteinyl-[protein]</text>
        <dbReference type="Rhea" id="RHEA:53428"/>
        <dbReference type="Rhea" id="RHEA-COMP:10131"/>
        <dbReference type="Rhea" id="RHEA-COMP:10132"/>
        <dbReference type="Rhea" id="RHEA-COMP:13555"/>
        <dbReference type="Rhea" id="RHEA-COMP:13556"/>
        <dbReference type="ChEBI" id="CHEBI:29950"/>
        <dbReference type="ChEBI" id="CHEBI:82612"/>
        <dbReference type="ChEBI" id="CHEBI:137386"/>
        <dbReference type="ChEBI" id="CHEBI:137387"/>
        <dbReference type="EC" id="2.1.1.63"/>
    </reaction>
</comment>
<dbReference type="FunFam" id="1.10.10.10:FF:000214">
    <property type="entry name" value="Methylated-DNA--protein-cysteine methyltransferase"/>
    <property type="match status" value="1"/>
</dbReference>
<accession>A0A926EWI7</accession>
<dbReference type="InterPro" id="IPR036388">
    <property type="entry name" value="WH-like_DNA-bd_sf"/>
</dbReference>
<dbReference type="PROSITE" id="PS00374">
    <property type="entry name" value="MGMT"/>
    <property type="match status" value="1"/>
</dbReference>
<dbReference type="CDD" id="cd06445">
    <property type="entry name" value="ATase"/>
    <property type="match status" value="1"/>
</dbReference>
<protein>
    <recommendedName>
        <fullName evidence="9">Methylated-DNA--protein-cysteine methyltransferase</fullName>
        <ecNumber evidence="9">2.1.1.63</ecNumber>
    </recommendedName>
    <alternativeName>
        <fullName evidence="9">6-O-methylguanine-DNA methyltransferase</fullName>
        <shortName evidence="9">MGMT</shortName>
    </alternativeName>
    <alternativeName>
        <fullName evidence="9">O-6-methylguanine-DNA-alkyltransferase</fullName>
    </alternativeName>
</protein>
<evidence type="ECO:0000313" key="11">
    <source>
        <dbReference type="EMBL" id="MBC8589628.1"/>
    </source>
</evidence>
<gene>
    <name evidence="11" type="ORF">H8689_00515</name>
</gene>
<dbReference type="Pfam" id="PF01035">
    <property type="entry name" value="DNA_binding_1"/>
    <property type="match status" value="1"/>
</dbReference>
<dbReference type="GO" id="GO:0006307">
    <property type="term" value="P:DNA alkylation repair"/>
    <property type="evidence" value="ECO:0007669"/>
    <property type="project" value="UniProtKB-UniRule"/>
</dbReference>
<keyword evidence="7 9" id="KW-0234">DNA repair</keyword>
<evidence type="ECO:0000256" key="5">
    <source>
        <dbReference type="ARBA" id="ARBA00022679"/>
    </source>
</evidence>
<evidence type="ECO:0000259" key="10">
    <source>
        <dbReference type="Pfam" id="PF01035"/>
    </source>
</evidence>
<dbReference type="AlphaFoldDB" id="A0A926EWI7"/>
<evidence type="ECO:0000256" key="4">
    <source>
        <dbReference type="ARBA" id="ARBA00022603"/>
    </source>
</evidence>
<sequence>MKNLFIYETMVGDIGIGDNGEAITDVFFGKAYNINDFTVRETELIKLAYEQIMDYFNGKSKRFNLPLYVEGTEFQKNVWKALMTIPYGETRSYKEIGELVGRPKAARAVGMANNKNPISIIIPCHRVIGSNGKLVGYGGGIKVKEELLNLEKKYY</sequence>
<dbReference type="Gene3D" id="3.30.160.70">
    <property type="entry name" value="Methylated DNA-protein cysteine methyltransferase domain"/>
    <property type="match status" value="1"/>
</dbReference>
<dbReference type="PANTHER" id="PTHR10815:SF5">
    <property type="entry name" value="METHYLATED-DNA--PROTEIN-CYSTEINE METHYLTRANSFERASE"/>
    <property type="match status" value="1"/>
</dbReference>
<comment type="subcellular location">
    <subcellularLocation>
        <location evidence="9">Cytoplasm</location>
    </subcellularLocation>
</comment>
<dbReference type="GO" id="GO:0005737">
    <property type="term" value="C:cytoplasm"/>
    <property type="evidence" value="ECO:0007669"/>
    <property type="project" value="UniProtKB-SubCell"/>
</dbReference>
<comment type="function">
    <text evidence="9">Involved in the cellular defense against the biological effects of O6-methylguanine (O6-MeG) and O4-methylthymine (O4-MeT) in DNA. Repairs the methylated nucleobase in DNA by stoichiometrically transferring the methyl group to a cysteine residue in the enzyme. This is a suicide reaction: the enzyme is irreversibly inactivated.</text>
</comment>
<feature type="active site" description="Nucleophile; methyl group acceptor" evidence="9">
    <location>
        <position position="124"/>
    </location>
</feature>
<dbReference type="SUPFAM" id="SSF46767">
    <property type="entry name" value="Methylated DNA-protein cysteine methyltransferase, C-terminal domain"/>
    <property type="match status" value="1"/>
</dbReference>
<evidence type="ECO:0000256" key="2">
    <source>
        <dbReference type="ARBA" id="ARBA00008711"/>
    </source>
</evidence>